<evidence type="ECO:0000313" key="2">
    <source>
        <dbReference type="EMBL" id="AFK57537.1"/>
    </source>
</evidence>
<reference evidence="2 3" key="1">
    <citation type="journal article" date="2012" name="J. Am. Chem. Soc.">
        <title>Bacterial biosynthesis and maturation of the didemnin anti-cancer agents.</title>
        <authorList>
            <person name="Xu Y."/>
            <person name="Kersten R.D."/>
            <person name="Nam S.J."/>
            <person name="Lu L."/>
            <person name="Al-Suwailem A.M."/>
            <person name="Zheng H."/>
            <person name="Fenical W."/>
            <person name="Dorrestein P.C."/>
            <person name="Moore B.S."/>
            <person name="Qian P.Y."/>
        </authorList>
    </citation>
    <scope>NUCLEOTIDE SEQUENCE [LARGE SCALE GENOMIC DNA]</scope>
    <source>
        <strain evidence="2 3">KA081020-065</strain>
    </source>
</reference>
<dbReference type="HOGENOM" id="CLU_2721060_0_0_5"/>
<geneLocation type="plasmid" evidence="2 3">
    <name>pTM3</name>
</geneLocation>
<name>I3TXP9_TISMK</name>
<dbReference type="Proteomes" id="UP000005258">
    <property type="component" value="Plasmid pTM3"/>
</dbReference>
<sequence length="72" mass="7618">MTTEKPTETPADQPSADGALPDEALDQAGGVTYTINFNNQSGNQNGFFIFQKPATPDPGYMPIAWQVITGGS</sequence>
<dbReference type="EMBL" id="CP003239">
    <property type="protein sequence ID" value="AFK57537.1"/>
    <property type="molecule type" value="Genomic_DNA"/>
</dbReference>
<evidence type="ECO:0000256" key="1">
    <source>
        <dbReference type="SAM" id="MobiDB-lite"/>
    </source>
</evidence>
<protein>
    <submittedName>
        <fullName evidence="2">Uncharacterized protein</fullName>
    </submittedName>
</protein>
<organism evidence="2 3">
    <name type="scientific">Tistrella mobilis (strain KA081020-065)</name>
    <dbReference type="NCBI Taxonomy" id="1110502"/>
    <lineage>
        <taxon>Bacteria</taxon>
        <taxon>Pseudomonadati</taxon>
        <taxon>Pseudomonadota</taxon>
        <taxon>Alphaproteobacteria</taxon>
        <taxon>Geminicoccales</taxon>
        <taxon>Geminicoccaceae</taxon>
        <taxon>Tistrella</taxon>
    </lineage>
</organism>
<dbReference type="RefSeq" id="WP_014748526.1">
    <property type="nucleotide sequence ID" value="NC_017958.1"/>
</dbReference>
<feature type="region of interest" description="Disordered" evidence="1">
    <location>
        <begin position="1"/>
        <end position="23"/>
    </location>
</feature>
<evidence type="ECO:0000313" key="3">
    <source>
        <dbReference type="Proteomes" id="UP000005258"/>
    </source>
</evidence>
<dbReference type="KEGG" id="tmo:TMO_c0927"/>
<accession>I3TXP9</accession>
<gene>
    <name evidence="2" type="ordered locus">TMO_c0927</name>
</gene>
<keyword evidence="2" id="KW-0614">Plasmid</keyword>
<keyword evidence="3" id="KW-1185">Reference proteome</keyword>
<dbReference type="AlphaFoldDB" id="I3TXP9"/>
<proteinExistence type="predicted"/>